<reference evidence="2" key="1">
    <citation type="submission" date="2023-08" db="EMBL/GenBank/DDBJ databases">
        <title>Black Yeasts Isolated from many extreme environments.</title>
        <authorList>
            <person name="Coleine C."/>
            <person name="Stajich J.E."/>
            <person name="Selbmann L."/>
        </authorList>
    </citation>
    <scope>NUCLEOTIDE SEQUENCE</scope>
    <source>
        <strain evidence="2">CCFEE 5401</strain>
    </source>
</reference>
<protein>
    <submittedName>
        <fullName evidence="2">Uncharacterized protein</fullName>
    </submittedName>
</protein>
<dbReference type="PANTHER" id="PTHR11803:SF22">
    <property type="entry name" value="ENDORIBONUCLEASE FAMILY PROTEIN BRT1, PUTATIVE (AFU_ORTHOLOGUE AFUA_5G03780)-RELATED"/>
    <property type="match status" value="1"/>
</dbReference>
<organism evidence="2 3">
    <name type="scientific">Meristemomyces frigidus</name>
    <dbReference type="NCBI Taxonomy" id="1508187"/>
    <lineage>
        <taxon>Eukaryota</taxon>
        <taxon>Fungi</taxon>
        <taxon>Dikarya</taxon>
        <taxon>Ascomycota</taxon>
        <taxon>Pezizomycotina</taxon>
        <taxon>Dothideomycetes</taxon>
        <taxon>Dothideomycetidae</taxon>
        <taxon>Mycosphaerellales</taxon>
        <taxon>Teratosphaeriaceae</taxon>
        <taxon>Meristemomyces</taxon>
    </lineage>
</organism>
<dbReference type="NCBIfam" id="TIGR00004">
    <property type="entry name" value="Rid family detoxifying hydrolase"/>
    <property type="match status" value="1"/>
</dbReference>
<evidence type="ECO:0000313" key="2">
    <source>
        <dbReference type="EMBL" id="KAK5118379.1"/>
    </source>
</evidence>
<dbReference type="EMBL" id="JAVRRL010000002">
    <property type="protein sequence ID" value="KAK5118379.1"/>
    <property type="molecule type" value="Genomic_DNA"/>
</dbReference>
<proteinExistence type="inferred from homology"/>
<accession>A0AAN7TJR5</accession>
<sequence length="109" mass="11588">MSAPLKKAVYTPLAALPLGGKFFNQAITANGMVYCSGQVAMTADGKIIEGDVKAHTRQILDNLSAVLEAAGTSMENVVKCNIYIADVKDFAAVNEVYGQYFGDVKPART</sequence>
<dbReference type="InterPro" id="IPR035959">
    <property type="entry name" value="RutC-like_sf"/>
</dbReference>
<dbReference type="GO" id="GO:0019239">
    <property type="term" value="F:deaminase activity"/>
    <property type="evidence" value="ECO:0007669"/>
    <property type="project" value="TreeGrafter"/>
</dbReference>
<evidence type="ECO:0000313" key="3">
    <source>
        <dbReference type="Proteomes" id="UP001310890"/>
    </source>
</evidence>
<dbReference type="GO" id="GO:0005829">
    <property type="term" value="C:cytosol"/>
    <property type="evidence" value="ECO:0007669"/>
    <property type="project" value="TreeGrafter"/>
</dbReference>
<comment type="caution">
    <text evidence="2">The sequence shown here is derived from an EMBL/GenBank/DDBJ whole genome shotgun (WGS) entry which is preliminary data.</text>
</comment>
<dbReference type="InterPro" id="IPR006056">
    <property type="entry name" value="RidA"/>
</dbReference>
<comment type="similarity">
    <text evidence="1">Belongs to the RutC family.</text>
</comment>
<name>A0AAN7TJR5_9PEZI</name>
<dbReference type="SUPFAM" id="SSF55298">
    <property type="entry name" value="YjgF-like"/>
    <property type="match status" value="1"/>
</dbReference>
<dbReference type="Proteomes" id="UP001310890">
    <property type="component" value="Unassembled WGS sequence"/>
</dbReference>
<evidence type="ECO:0000256" key="1">
    <source>
        <dbReference type="ARBA" id="ARBA00010552"/>
    </source>
</evidence>
<dbReference type="FunFam" id="3.30.1330.40:FF:000001">
    <property type="entry name" value="L-PSP family endoribonuclease"/>
    <property type="match status" value="1"/>
</dbReference>
<dbReference type="CDD" id="cd00448">
    <property type="entry name" value="YjgF_YER057c_UK114_family"/>
    <property type="match status" value="1"/>
</dbReference>
<dbReference type="PANTHER" id="PTHR11803">
    <property type="entry name" value="2-IMINOBUTANOATE/2-IMINOPROPANOATE DEAMINASE RIDA"/>
    <property type="match status" value="1"/>
</dbReference>
<gene>
    <name evidence="2" type="ORF">LTR62_002893</name>
</gene>
<dbReference type="GO" id="GO:0005739">
    <property type="term" value="C:mitochondrion"/>
    <property type="evidence" value="ECO:0007669"/>
    <property type="project" value="TreeGrafter"/>
</dbReference>
<dbReference type="InterPro" id="IPR006175">
    <property type="entry name" value="YjgF/YER057c/UK114"/>
</dbReference>
<dbReference type="Gene3D" id="3.30.1330.40">
    <property type="entry name" value="RutC-like"/>
    <property type="match status" value="1"/>
</dbReference>
<dbReference type="AlphaFoldDB" id="A0AAN7TJR5"/>
<dbReference type="Pfam" id="PF01042">
    <property type="entry name" value="Ribonuc_L-PSP"/>
    <property type="match status" value="1"/>
</dbReference>